<dbReference type="STRING" id="1073089.A0A1L9RFU7"/>
<evidence type="ECO:0000259" key="1">
    <source>
        <dbReference type="Pfam" id="PF00294"/>
    </source>
</evidence>
<proteinExistence type="predicted"/>
<dbReference type="OrthoDB" id="497927at2759"/>
<dbReference type="InterPro" id="IPR011611">
    <property type="entry name" value="PfkB_dom"/>
</dbReference>
<feature type="domain" description="Carbohydrate kinase PfkB" evidence="1">
    <location>
        <begin position="45"/>
        <end position="315"/>
    </location>
</feature>
<keyword evidence="3" id="KW-1185">Reference proteome</keyword>
<dbReference type="InterPro" id="IPR029056">
    <property type="entry name" value="Ribokinase-like"/>
</dbReference>
<dbReference type="VEuPathDB" id="FungiDB:ASPWEDRAFT_157025"/>
<evidence type="ECO:0000313" key="2">
    <source>
        <dbReference type="EMBL" id="OJJ33748.1"/>
    </source>
</evidence>
<protein>
    <recommendedName>
        <fullName evidence="1">Carbohydrate kinase PfkB domain-containing protein</fullName>
    </recommendedName>
</protein>
<dbReference type="RefSeq" id="XP_040687424.1">
    <property type="nucleotide sequence ID" value="XM_040829721.1"/>
</dbReference>
<organism evidence="2 3">
    <name type="scientific">Aspergillus wentii DTO 134E9</name>
    <dbReference type="NCBI Taxonomy" id="1073089"/>
    <lineage>
        <taxon>Eukaryota</taxon>
        <taxon>Fungi</taxon>
        <taxon>Dikarya</taxon>
        <taxon>Ascomycota</taxon>
        <taxon>Pezizomycotina</taxon>
        <taxon>Eurotiomycetes</taxon>
        <taxon>Eurotiomycetidae</taxon>
        <taxon>Eurotiales</taxon>
        <taxon>Aspergillaceae</taxon>
        <taxon>Aspergillus</taxon>
        <taxon>Aspergillus subgen. Cremei</taxon>
    </lineage>
</organism>
<dbReference type="EMBL" id="KV878213">
    <property type="protein sequence ID" value="OJJ33748.1"/>
    <property type="molecule type" value="Genomic_DNA"/>
</dbReference>
<dbReference type="Pfam" id="PF00294">
    <property type="entry name" value="PfkB"/>
    <property type="match status" value="1"/>
</dbReference>
<dbReference type="Gene3D" id="3.40.1190.20">
    <property type="match status" value="1"/>
</dbReference>
<dbReference type="GeneID" id="63745569"/>
<dbReference type="PANTHER" id="PTHR47098">
    <property type="entry name" value="PROTEIN MAK32"/>
    <property type="match status" value="1"/>
</dbReference>
<dbReference type="Proteomes" id="UP000184383">
    <property type="component" value="Unassembled WGS sequence"/>
</dbReference>
<dbReference type="PANTHER" id="PTHR47098:SF1">
    <property type="entry name" value="PFKB FAMILY CARBOHYDRATE KINASE SUPERFAMILY (AFU_ORTHOLOGUE AFUA_4G09500)"/>
    <property type="match status" value="1"/>
</dbReference>
<name>A0A1L9RFU7_ASPWE</name>
<evidence type="ECO:0000313" key="3">
    <source>
        <dbReference type="Proteomes" id="UP000184383"/>
    </source>
</evidence>
<gene>
    <name evidence="2" type="ORF">ASPWEDRAFT_157025</name>
</gene>
<accession>A0A1L9RFU7</accession>
<reference evidence="3" key="1">
    <citation type="journal article" date="2017" name="Genome Biol.">
        <title>Comparative genomics reveals high biological diversity and specific adaptations in the industrially and medically important fungal genus Aspergillus.</title>
        <authorList>
            <person name="de Vries R.P."/>
            <person name="Riley R."/>
            <person name="Wiebenga A."/>
            <person name="Aguilar-Osorio G."/>
            <person name="Amillis S."/>
            <person name="Uchima C.A."/>
            <person name="Anderluh G."/>
            <person name="Asadollahi M."/>
            <person name="Askin M."/>
            <person name="Barry K."/>
            <person name="Battaglia E."/>
            <person name="Bayram O."/>
            <person name="Benocci T."/>
            <person name="Braus-Stromeyer S.A."/>
            <person name="Caldana C."/>
            <person name="Canovas D."/>
            <person name="Cerqueira G.C."/>
            <person name="Chen F."/>
            <person name="Chen W."/>
            <person name="Choi C."/>
            <person name="Clum A."/>
            <person name="Dos Santos R.A."/>
            <person name="Damasio A.R."/>
            <person name="Diallinas G."/>
            <person name="Emri T."/>
            <person name="Fekete E."/>
            <person name="Flipphi M."/>
            <person name="Freyberg S."/>
            <person name="Gallo A."/>
            <person name="Gournas C."/>
            <person name="Habgood R."/>
            <person name="Hainaut M."/>
            <person name="Harispe M.L."/>
            <person name="Henrissat B."/>
            <person name="Hilden K.S."/>
            <person name="Hope R."/>
            <person name="Hossain A."/>
            <person name="Karabika E."/>
            <person name="Karaffa L."/>
            <person name="Karanyi Z."/>
            <person name="Krasevec N."/>
            <person name="Kuo A."/>
            <person name="Kusch H."/>
            <person name="LaButti K."/>
            <person name="Lagendijk E.L."/>
            <person name="Lapidus A."/>
            <person name="Levasseur A."/>
            <person name="Lindquist E."/>
            <person name="Lipzen A."/>
            <person name="Logrieco A.F."/>
            <person name="MacCabe A."/>
            <person name="Maekelae M.R."/>
            <person name="Malavazi I."/>
            <person name="Melin P."/>
            <person name="Meyer V."/>
            <person name="Mielnichuk N."/>
            <person name="Miskei M."/>
            <person name="Molnar A.P."/>
            <person name="Mule G."/>
            <person name="Ngan C.Y."/>
            <person name="Orejas M."/>
            <person name="Orosz E."/>
            <person name="Ouedraogo J.P."/>
            <person name="Overkamp K.M."/>
            <person name="Park H.-S."/>
            <person name="Perrone G."/>
            <person name="Piumi F."/>
            <person name="Punt P.J."/>
            <person name="Ram A.F."/>
            <person name="Ramon A."/>
            <person name="Rauscher S."/>
            <person name="Record E."/>
            <person name="Riano-Pachon D.M."/>
            <person name="Robert V."/>
            <person name="Roehrig J."/>
            <person name="Ruller R."/>
            <person name="Salamov A."/>
            <person name="Salih N.S."/>
            <person name="Samson R.A."/>
            <person name="Sandor E."/>
            <person name="Sanguinetti M."/>
            <person name="Schuetze T."/>
            <person name="Sepcic K."/>
            <person name="Shelest E."/>
            <person name="Sherlock G."/>
            <person name="Sophianopoulou V."/>
            <person name="Squina F.M."/>
            <person name="Sun H."/>
            <person name="Susca A."/>
            <person name="Todd R.B."/>
            <person name="Tsang A."/>
            <person name="Unkles S.E."/>
            <person name="van de Wiele N."/>
            <person name="van Rossen-Uffink D."/>
            <person name="Oliveira J.V."/>
            <person name="Vesth T.C."/>
            <person name="Visser J."/>
            <person name="Yu J.-H."/>
            <person name="Zhou M."/>
            <person name="Andersen M.R."/>
            <person name="Archer D.B."/>
            <person name="Baker S.E."/>
            <person name="Benoit I."/>
            <person name="Brakhage A.A."/>
            <person name="Braus G.H."/>
            <person name="Fischer R."/>
            <person name="Frisvad J.C."/>
            <person name="Goldman G.H."/>
            <person name="Houbraken J."/>
            <person name="Oakley B."/>
            <person name="Pocsi I."/>
            <person name="Scazzocchio C."/>
            <person name="Seiboth B."/>
            <person name="vanKuyk P.A."/>
            <person name="Wortman J."/>
            <person name="Dyer P.S."/>
            <person name="Grigoriev I.V."/>
        </authorList>
    </citation>
    <scope>NUCLEOTIDE SEQUENCE [LARGE SCALE GENOMIC DNA]</scope>
    <source>
        <strain evidence="3">DTO 134E9</strain>
    </source>
</reference>
<dbReference type="AlphaFoldDB" id="A0A1L9RFU7"/>
<dbReference type="SUPFAM" id="SSF53613">
    <property type="entry name" value="Ribokinase-like"/>
    <property type="match status" value="1"/>
</dbReference>
<sequence length="353" mass="38496">MDTHGISFTSLGLIILDEIRFPNQAPLIDIIGGSGAYATLGARLFLPHPHSQCIGWIIHVGNDFPESVKNRLESWGISLVVEREADKPSMRGLLEYKDTTFGPKDFKYTTPFLSVRESSLEGTRLLHSMVYHYLETPHNIAQHVSTLFDLRKKKGISEQPLIIWEPAPPSCRKENLEACLDAVLFVDVFSPNHIELAALFGESPLAIGVVDKGKIEDMAARVVNSGIGADGKGIVIVRAGEHGCLVCGRDTLPMWLPPFYKAVLGETQHFKVVDPTGAGNAFLGGYAVGYLKTESIVEAAYYGSVAASFALEQVGMPEKSGKGDGELWNGVNVSSRLDEYKSKLSYEGQKGES</sequence>